<evidence type="ECO:0000259" key="5">
    <source>
        <dbReference type="PROSITE" id="PS51635"/>
    </source>
</evidence>
<dbReference type="PROSITE" id="PS51635">
    <property type="entry name" value="PNPLA"/>
    <property type="match status" value="1"/>
</dbReference>
<dbReference type="Gene3D" id="3.40.1090.10">
    <property type="entry name" value="Cytosolic phospholipase A2 catalytic domain"/>
    <property type="match status" value="2"/>
</dbReference>
<evidence type="ECO:0000256" key="1">
    <source>
        <dbReference type="ARBA" id="ARBA00022801"/>
    </source>
</evidence>
<keyword evidence="2 4" id="KW-0442">Lipid degradation</keyword>
<feature type="active site" description="Proton acceptor" evidence="4">
    <location>
        <position position="226"/>
    </location>
</feature>
<sequence length="425" mass="46324">MAPAKTSKNKRPSHKPRIGLALAGGGPLGAIYEIGALCALEESLQGLSFTQLHHYVGVSAGGFIAAGLANGMTPRELCAAFIENDNKASEVFDPAWLMVPAYGEFLRRSIMLPGLAASALWRATLGGKSLLNAAEALGPALPTGIFSNDEIDTRLAKLFSKPGRTNDFRKLGARLTLVATNLDNGDAAPFGQPGWDHVPISRAVQASSALPGLFPPVEIDNHYFVDGALKKTMHAGVAMDEGMDLMFCLNPLVPFNATRTPELAMNQRVMRHGLPREKQAIPRIMSGGLPAVMSQTFRAMIHSRLELGMKHYEHAYPDTDIVLLEPDHRDTDMFLANTFSYGQRREMAEHAYQKTRQMLRSRKTTLSAKLARHGVSLNMEVLDDPKRHLVAARPAATRIGRAIASLEEVMEDLSHALNPSMRSFA</sequence>
<dbReference type="PANTHER" id="PTHR14226">
    <property type="entry name" value="NEUROPATHY TARGET ESTERASE/SWISS CHEESE D.MELANOGASTER"/>
    <property type="match status" value="1"/>
</dbReference>
<evidence type="ECO:0000313" key="6">
    <source>
        <dbReference type="EMBL" id="MFC6283166.1"/>
    </source>
</evidence>
<dbReference type="EMBL" id="JBHSRS010000082">
    <property type="protein sequence ID" value="MFC6283166.1"/>
    <property type="molecule type" value="Genomic_DNA"/>
</dbReference>
<name>A0ABW1TZT2_9BURK</name>
<reference evidence="7" key="1">
    <citation type="journal article" date="2019" name="Int. J. Syst. Evol. Microbiol.">
        <title>The Global Catalogue of Microorganisms (GCM) 10K type strain sequencing project: providing services to taxonomists for standard genome sequencing and annotation.</title>
        <authorList>
            <consortium name="The Broad Institute Genomics Platform"/>
            <consortium name="The Broad Institute Genome Sequencing Center for Infectious Disease"/>
            <person name="Wu L."/>
            <person name="Ma J."/>
        </authorList>
    </citation>
    <scope>NUCLEOTIDE SEQUENCE [LARGE SCALE GENOMIC DNA]</scope>
    <source>
        <strain evidence="7">CCUG 39402</strain>
    </source>
</reference>
<organism evidence="6 7">
    <name type="scientific">Polaromonas aquatica</name>
    <dbReference type="NCBI Taxonomy" id="332657"/>
    <lineage>
        <taxon>Bacteria</taxon>
        <taxon>Pseudomonadati</taxon>
        <taxon>Pseudomonadota</taxon>
        <taxon>Betaproteobacteria</taxon>
        <taxon>Burkholderiales</taxon>
        <taxon>Comamonadaceae</taxon>
        <taxon>Polaromonas</taxon>
    </lineage>
</organism>
<proteinExistence type="predicted"/>
<keyword evidence="3 4" id="KW-0443">Lipid metabolism</keyword>
<keyword evidence="1 4" id="KW-0378">Hydrolase</keyword>
<keyword evidence="7" id="KW-1185">Reference proteome</keyword>
<dbReference type="InterPro" id="IPR016035">
    <property type="entry name" value="Acyl_Trfase/lysoPLipase"/>
</dbReference>
<dbReference type="Pfam" id="PF01734">
    <property type="entry name" value="Patatin"/>
    <property type="match status" value="1"/>
</dbReference>
<gene>
    <name evidence="6" type="ORF">ACFQND_18230</name>
</gene>
<feature type="short sequence motif" description="GXSXG" evidence="4">
    <location>
        <begin position="57"/>
        <end position="61"/>
    </location>
</feature>
<dbReference type="SUPFAM" id="SSF52151">
    <property type="entry name" value="FabD/lysophospholipase-like"/>
    <property type="match status" value="1"/>
</dbReference>
<dbReference type="InterPro" id="IPR050301">
    <property type="entry name" value="NTE"/>
</dbReference>
<comment type="caution">
    <text evidence="4">Lacks conserved residue(s) required for the propagation of feature annotation.</text>
</comment>
<comment type="caution">
    <text evidence="6">The sequence shown here is derived from an EMBL/GenBank/DDBJ whole genome shotgun (WGS) entry which is preliminary data.</text>
</comment>
<evidence type="ECO:0000256" key="3">
    <source>
        <dbReference type="ARBA" id="ARBA00023098"/>
    </source>
</evidence>
<evidence type="ECO:0000256" key="2">
    <source>
        <dbReference type="ARBA" id="ARBA00022963"/>
    </source>
</evidence>
<feature type="domain" description="PNPLA" evidence="5">
    <location>
        <begin position="21"/>
        <end position="239"/>
    </location>
</feature>
<accession>A0ABW1TZT2</accession>
<dbReference type="Proteomes" id="UP001596270">
    <property type="component" value="Unassembled WGS sequence"/>
</dbReference>
<dbReference type="PANTHER" id="PTHR14226:SF57">
    <property type="entry name" value="BLR7027 PROTEIN"/>
    <property type="match status" value="1"/>
</dbReference>
<feature type="short sequence motif" description="DGA/G" evidence="4">
    <location>
        <begin position="226"/>
        <end position="228"/>
    </location>
</feature>
<evidence type="ECO:0000256" key="4">
    <source>
        <dbReference type="PROSITE-ProRule" id="PRU01161"/>
    </source>
</evidence>
<feature type="active site" description="Nucleophile" evidence="4">
    <location>
        <position position="59"/>
    </location>
</feature>
<dbReference type="InterPro" id="IPR002641">
    <property type="entry name" value="PNPLA_dom"/>
</dbReference>
<dbReference type="RefSeq" id="WP_371436911.1">
    <property type="nucleotide sequence ID" value="NZ_JBHSRS010000082.1"/>
</dbReference>
<evidence type="ECO:0000313" key="7">
    <source>
        <dbReference type="Proteomes" id="UP001596270"/>
    </source>
</evidence>
<protein>
    <submittedName>
        <fullName evidence="6">Patatin-like phospholipase family protein</fullName>
    </submittedName>
</protein>